<dbReference type="EMBL" id="CP012034">
    <property type="protein sequence ID" value="AKP67913.1"/>
    <property type="molecule type" value="Genomic_DNA"/>
</dbReference>
<accession>A0A0H4QMK1</accession>
<keyword evidence="1" id="KW-1133">Transmembrane helix</keyword>
<keyword evidence="1" id="KW-0472">Membrane</keyword>
<organism evidence="2 3">
    <name type="scientific">Companilactobacillus ginsenosidimutans</name>
    <dbReference type="NCBI Taxonomy" id="1007676"/>
    <lineage>
        <taxon>Bacteria</taxon>
        <taxon>Bacillati</taxon>
        <taxon>Bacillota</taxon>
        <taxon>Bacilli</taxon>
        <taxon>Lactobacillales</taxon>
        <taxon>Lactobacillaceae</taxon>
        <taxon>Companilactobacillus</taxon>
    </lineage>
</organism>
<feature type="transmembrane region" description="Helical" evidence="1">
    <location>
        <begin position="73"/>
        <end position="93"/>
    </location>
</feature>
<dbReference type="RefSeq" id="WP_048705584.1">
    <property type="nucleotide sequence ID" value="NZ_CP012034.1"/>
</dbReference>
<gene>
    <name evidence="2" type="ORF">ABM34_10480</name>
</gene>
<evidence type="ECO:0000313" key="3">
    <source>
        <dbReference type="Proteomes" id="UP000036106"/>
    </source>
</evidence>
<dbReference type="OrthoDB" id="5244771at2"/>
<dbReference type="STRING" id="1007676.ABM34_10480"/>
<evidence type="ECO:0000313" key="2">
    <source>
        <dbReference type="EMBL" id="AKP67913.1"/>
    </source>
</evidence>
<name>A0A0H4QMK1_9LACO</name>
<evidence type="ECO:0000256" key="1">
    <source>
        <dbReference type="SAM" id="Phobius"/>
    </source>
</evidence>
<protein>
    <submittedName>
        <fullName evidence="2">Uncharacterized protein</fullName>
    </submittedName>
</protein>
<proteinExistence type="predicted"/>
<reference evidence="3" key="1">
    <citation type="submission" date="2015-07" db="EMBL/GenBank/DDBJ databases">
        <title>Lactobacillus ginsenosidimutans/EMML 3141/ whole genome sequencing.</title>
        <authorList>
            <person name="Kim M.K."/>
            <person name="Im W.-T."/>
            <person name="Srinivasan S."/>
            <person name="Lee J.-J."/>
        </authorList>
    </citation>
    <scope>NUCLEOTIDE SEQUENCE [LARGE SCALE GENOMIC DNA]</scope>
    <source>
        <strain evidence="3">EMML 3041</strain>
    </source>
</reference>
<dbReference type="AlphaFoldDB" id="A0A0H4QMK1"/>
<dbReference type="KEGG" id="lgn:ABM34_10480"/>
<feature type="transmembrane region" description="Helical" evidence="1">
    <location>
        <begin position="29"/>
        <end position="53"/>
    </location>
</feature>
<keyword evidence="3" id="KW-1185">Reference proteome</keyword>
<dbReference type="Proteomes" id="UP000036106">
    <property type="component" value="Chromosome"/>
</dbReference>
<keyword evidence="1" id="KW-0812">Transmembrane</keyword>
<dbReference type="PATRIC" id="fig|1007676.4.peg.2121"/>
<sequence length="167" mass="19903">MREKSRMTGFYEDKYFKPGNKSLKIKEGFITLVGWAFVMGLMTLVLISSMANIDSRLPKLIPHDSSFYEINHMAFILFTLSIISFLISIFLTIMNNYRNKSFYNSVSILDMKREKKREQLFEDYVTERFGNRNFRHNVRAYEVSPEQCLEKNTYQKLYNKYHVNDVD</sequence>